<sequence>MVLGTPDVPHMVRFTDLAVLILVCLGMDATRRDTWKCHRNTSTMSRDRMDPDMWQVVVVARSEETSNSKPGVAATRLVQSRNAKSCPVVVVLLRTSHIAQPFSPSSHLQRMTLLRSRHNERSLFGELSRSKRSSLMALSLV</sequence>
<name>A0AAD2HFS5_9AGAR</name>
<dbReference type="EMBL" id="CAVNYO010000405">
    <property type="protein sequence ID" value="CAK5275061.1"/>
    <property type="molecule type" value="Genomic_DNA"/>
</dbReference>
<feature type="signal peptide" evidence="1">
    <location>
        <begin position="1"/>
        <end position="26"/>
    </location>
</feature>
<evidence type="ECO:0000256" key="1">
    <source>
        <dbReference type="SAM" id="SignalP"/>
    </source>
</evidence>
<evidence type="ECO:0000313" key="3">
    <source>
        <dbReference type="Proteomes" id="UP001295794"/>
    </source>
</evidence>
<proteinExistence type="predicted"/>
<evidence type="ECO:0000313" key="2">
    <source>
        <dbReference type="EMBL" id="CAK5275061.1"/>
    </source>
</evidence>
<keyword evidence="1" id="KW-0732">Signal</keyword>
<protein>
    <recommendedName>
        <fullName evidence="4">Secreted protein</fullName>
    </recommendedName>
</protein>
<organism evidence="2 3">
    <name type="scientific">Mycena citricolor</name>
    <dbReference type="NCBI Taxonomy" id="2018698"/>
    <lineage>
        <taxon>Eukaryota</taxon>
        <taxon>Fungi</taxon>
        <taxon>Dikarya</taxon>
        <taxon>Basidiomycota</taxon>
        <taxon>Agaricomycotina</taxon>
        <taxon>Agaricomycetes</taxon>
        <taxon>Agaricomycetidae</taxon>
        <taxon>Agaricales</taxon>
        <taxon>Marasmiineae</taxon>
        <taxon>Mycenaceae</taxon>
        <taxon>Mycena</taxon>
    </lineage>
</organism>
<accession>A0AAD2HFS5</accession>
<keyword evidence="3" id="KW-1185">Reference proteome</keyword>
<gene>
    <name evidence="2" type="ORF">MYCIT1_LOCUS22593</name>
</gene>
<comment type="caution">
    <text evidence="2">The sequence shown here is derived from an EMBL/GenBank/DDBJ whole genome shotgun (WGS) entry which is preliminary data.</text>
</comment>
<dbReference type="Proteomes" id="UP001295794">
    <property type="component" value="Unassembled WGS sequence"/>
</dbReference>
<evidence type="ECO:0008006" key="4">
    <source>
        <dbReference type="Google" id="ProtNLM"/>
    </source>
</evidence>
<feature type="chain" id="PRO_5042003237" description="Secreted protein" evidence="1">
    <location>
        <begin position="27"/>
        <end position="141"/>
    </location>
</feature>
<dbReference type="AlphaFoldDB" id="A0AAD2HFS5"/>
<reference evidence="2" key="1">
    <citation type="submission" date="2023-11" db="EMBL/GenBank/DDBJ databases">
        <authorList>
            <person name="De Vega J J."/>
            <person name="De Vega J J."/>
        </authorList>
    </citation>
    <scope>NUCLEOTIDE SEQUENCE</scope>
</reference>